<accession>A0A0G1Q8R0</accession>
<sequence>MKNSYNKILIIFSGLVVLGCLFFVGSAYFLPSASQADIQTVPAILYLTTMTHLEDAWGEAATQEMYFKRVAEEVRYGMDLAEDYDAILTIETGLPFAEGCVNFNDNVMAEVLERGHGVGVHPDLPAKKVLPIELATDFIKKRIDALKNLVDTDIIGCSGVSAKSDWYTASLQAGCSFVDGTVAFAYLSMPMAPLGDERFYPFWINSCEDFVPDEDGDLLLGSGETFSLAMYAEIGDRNGVHPECGNECPLTTDDVEIFVREITDFANGRDTARIAKFNVYFPANLFVPENKKVLELFFKEAQKLQNSGVLQWASQAKIYEVMVADR</sequence>
<dbReference type="AlphaFoldDB" id="A0A0G1Q8R0"/>
<dbReference type="EMBL" id="LCMS01000004">
    <property type="protein sequence ID" value="KKU41389.1"/>
    <property type="molecule type" value="Genomic_DNA"/>
</dbReference>
<evidence type="ECO:0000313" key="1">
    <source>
        <dbReference type="EMBL" id="KKU41389.1"/>
    </source>
</evidence>
<dbReference type="PROSITE" id="PS51257">
    <property type="entry name" value="PROKAR_LIPOPROTEIN"/>
    <property type="match status" value="1"/>
</dbReference>
<dbReference type="Proteomes" id="UP000034795">
    <property type="component" value="Unassembled WGS sequence"/>
</dbReference>
<gene>
    <name evidence="1" type="ORF">UX57_C0004G0093</name>
</gene>
<organism evidence="1 2">
    <name type="scientific">Candidatus Uhrbacteria bacterium GW2011_GWE2_46_68</name>
    <dbReference type="NCBI Taxonomy" id="1618994"/>
    <lineage>
        <taxon>Bacteria</taxon>
        <taxon>Candidatus Uhriibacteriota</taxon>
    </lineage>
</organism>
<name>A0A0G1Q8R0_9BACT</name>
<evidence type="ECO:0000313" key="2">
    <source>
        <dbReference type="Proteomes" id="UP000034795"/>
    </source>
</evidence>
<protein>
    <submittedName>
        <fullName evidence="1">Uncharacterized protein</fullName>
    </submittedName>
</protein>
<reference evidence="1 2" key="1">
    <citation type="journal article" date="2015" name="Nature">
        <title>rRNA introns, odd ribosomes, and small enigmatic genomes across a large radiation of phyla.</title>
        <authorList>
            <person name="Brown C.T."/>
            <person name="Hug L.A."/>
            <person name="Thomas B.C."/>
            <person name="Sharon I."/>
            <person name="Castelle C.J."/>
            <person name="Singh A."/>
            <person name="Wilkins M.J."/>
            <person name="Williams K.H."/>
            <person name="Banfield J.F."/>
        </authorList>
    </citation>
    <scope>NUCLEOTIDE SEQUENCE [LARGE SCALE GENOMIC DNA]</scope>
</reference>
<dbReference type="STRING" id="1618994.UX57_C0004G0093"/>
<comment type="caution">
    <text evidence="1">The sequence shown here is derived from an EMBL/GenBank/DDBJ whole genome shotgun (WGS) entry which is preliminary data.</text>
</comment>
<proteinExistence type="predicted"/>